<dbReference type="AlphaFoldDB" id="A0A0N1I942"/>
<evidence type="ECO:0000313" key="2">
    <source>
        <dbReference type="EMBL" id="KPI88372.1"/>
    </source>
</evidence>
<dbReference type="OrthoDB" id="267115at2759"/>
<feature type="compositionally biased region" description="Basic and acidic residues" evidence="1">
    <location>
        <begin position="497"/>
        <end position="507"/>
    </location>
</feature>
<accession>A0A0N1I942</accession>
<sequence length="911" mass="93065">MSWGGFSNYSNNASAYLSRGGYLSSSYGRGGYRGGVAGGQGYGGGGAGFGLSYGSGGPSSLAYRTSNYSSSNAANPGTGTARVAVIGATQAAFKNWWAIHAAGFQVSVVVGVDDVRSGSADGQATGAVASEGELKASAETARAFAVRCTEFYHLPCKAASASATTSAAAKPAPKVSTHSAASSPPSTDVAGAATSAADVKRGDVMEVRVRVSDEPASEQPSTPTTATTTATATRARTASLNVTSQPGGVESNKDSQPGSCITATAWHYFLKPFLHPQKSVTEEKISTSSSSFPKGVGGSNWSTQPGKPDSRSSSVSAAPATSPLIDDVEVIFVTSLQSNNAGACDEVGLRAALVWLISKGKHLVVDCVLSCETVAACAAAAATVTRGKEEMHRIFLYRGGGVRYGWSTAAMTHLRKALAVHRGTGQASKGTKAQQEKPESASVTTTGAALATAKASEADDAFSIFDFMGGSSNLLGGASKGADIHSSNRDGSTSADVGEKQAEEKPKAKSVVPIVTSLAVDAESGVTGALQHLRFTVRGSGLGRGGHHEMPFAASLGVMDTLGWDAVAWVLHLLDWTCPDMVQGRVVRRAAITHDPLCVEAALYYGIDGTVDEDTEGEGDKGADGGGGHQRVARPQYLRVLLHIGAGSGVRADTGAVEASPSVFQQCLRAVGTKAVVTVAHPLLPPPSQTCTALGSAAERESPPPSAAFGASPFKVTTTRTMDVGAAANAPAAATSSPLPAVPSIAYSYVVTTQDALPGTLQRVRRDQTVAIPSTEGGPCVEARLWQHVRGQLSVTTSTVASSPMGTSDMGGGYQGYGSRYATRGRYGANIGLGTAGGYYGRGRGGLQGYGGGFGAASPPSSSSASAQTVVKAELTMSDVAALDVQRAWLVQMVVERILDSARPSEARHTD</sequence>
<dbReference type="VEuPathDB" id="TriTrypDB:Lsey_0053_0250"/>
<dbReference type="Proteomes" id="UP000038009">
    <property type="component" value="Unassembled WGS sequence"/>
</dbReference>
<evidence type="ECO:0000313" key="3">
    <source>
        <dbReference type="Proteomes" id="UP000038009"/>
    </source>
</evidence>
<reference evidence="2 3" key="1">
    <citation type="journal article" date="2015" name="PLoS Pathog.">
        <title>Leptomonas seymouri: Adaptations to the Dixenous Life Cycle Analyzed by Genome Sequencing, Transcriptome Profiling and Co-infection with Leishmania donovani.</title>
        <authorList>
            <person name="Kraeva N."/>
            <person name="Butenko A."/>
            <person name="Hlavacova J."/>
            <person name="Kostygov A."/>
            <person name="Myskova J."/>
            <person name="Grybchuk D."/>
            <person name="Lestinova T."/>
            <person name="Votypka J."/>
            <person name="Volf P."/>
            <person name="Opperdoes F."/>
            <person name="Flegontov P."/>
            <person name="Lukes J."/>
            <person name="Yurchenko V."/>
        </authorList>
    </citation>
    <scope>NUCLEOTIDE SEQUENCE [LARGE SCALE GENOMIC DNA]</scope>
    <source>
        <strain evidence="2 3">ATCC 30220</strain>
    </source>
</reference>
<comment type="caution">
    <text evidence="2">The sequence shown here is derived from an EMBL/GenBank/DDBJ whole genome shotgun (WGS) entry which is preliminary data.</text>
</comment>
<feature type="compositionally biased region" description="Low complexity" evidence="1">
    <location>
        <begin position="220"/>
        <end position="239"/>
    </location>
</feature>
<proteinExistence type="predicted"/>
<gene>
    <name evidence="2" type="ORF">ABL78_2547</name>
</gene>
<organism evidence="2 3">
    <name type="scientific">Leptomonas seymouri</name>
    <dbReference type="NCBI Taxonomy" id="5684"/>
    <lineage>
        <taxon>Eukaryota</taxon>
        <taxon>Discoba</taxon>
        <taxon>Euglenozoa</taxon>
        <taxon>Kinetoplastea</taxon>
        <taxon>Metakinetoplastina</taxon>
        <taxon>Trypanosomatida</taxon>
        <taxon>Trypanosomatidae</taxon>
        <taxon>Leishmaniinae</taxon>
        <taxon>Leptomonas</taxon>
    </lineage>
</organism>
<dbReference type="OMA" id="LLDWTCP"/>
<protein>
    <submittedName>
        <fullName evidence="2">Uncharacterized protein</fullName>
    </submittedName>
</protein>
<name>A0A0N1I942_LEPSE</name>
<feature type="compositionally biased region" description="Low complexity" evidence="1">
    <location>
        <begin position="175"/>
        <end position="187"/>
    </location>
</feature>
<feature type="region of interest" description="Disordered" evidence="1">
    <location>
        <begin position="281"/>
        <end position="318"/>
    </location>
</feature>
<keyword evidence="3" id="KW-1185">Reference proteome</keyword>
<feature type="region of interest" description="Disordered" evidence="1">
    <location>
        <begin position="175"/>
        <end position="257"/>
    </location>
</feature>
<feature type="region of interest" description="Disordered" evidence="1">
    <location>
        <begin position="423"/>
        <end position="443"/>
    </location>
</feature>
<dbReference type="EMBL" id="LJSK01000053">
    <property type="protein sequence ID" value="KPI88372.1"/>
    <property type="molecule type" value="Genomic_DNA"/>
</dbReference>
<feature type="compositionally biased region" description="Basic and acidic residues" evidence="1">
    <location>
        <begin position="198"/>
        <end position="213"/>
    </location>
</feature>
<feature type="region of interest" description="Disordered" evidence="1">
    <location>
        <begin position="482"/>
        <end position="508"/>
    </location>
</feature>
<evidence type="ECO:0000256" key="1">
    <source>
        <dbReference type="SAM" id="MobiDB-lite"/>
    </source>
</evidence>